<dbReference type="EMBL" id="ASAD01000028">
    <property type="protein sequence ID" value="EON90576.1"/>
    <property type="molecule type" value="Genomic_DNA"/>
</dbReference>
<evidence type="ECO:0000256" key="1">
    <source>
        <dbReference type="SAM" id="MobiDB-lite"/>
    </source>
</evidence>
<dbReference type="InterPro" id="IPR025392">
    <property type="entry name" value="DUF4124"/>
</dbReference>
<dbReference type="eggNOG" id="ENOG50339YA">
    <property type="taxonomic scope" value="Bacteria"/>
</dbReference>
<name>R8AW74_9GAMM</name>
<comment type="caution">
    <text evidence="4">The sequence shown here is derived from an EMBL/GenBank/DDBJ whole genome shotgun (WGS) entry which is preliminary data.</text>
</comment>
<evidence type="ECO:0000313" key="4">
    <source>
        <dbReference type="EMBL" id="EON90576.1"/>
    </source>
</evidence>
<evidence type="ECO:0000259" key="3">
    <source>
        <dbReference type="Pfam" id="PF13511"/>
    </source>
</evidence>
<evidence type="ECO:0000256" key="2">
    <source>
        <dbReference type="SAM" id="SignalP"/>
    </source>
</evidence>
<feature type="compositionally biased region" description="Basic and acidic residues" evidence="1">
    <location>
        <begin position="81"/>
        <end position="101"/>
    </location>
</feature>
<dbReference type="STRING" id="1318628.MARLIPOL_18045"/>
<gene>
    <name evidence="4" type="ORF">MARLIPOL_18045</name>
</gene>
<keyword evidence="2" id="KW-0732">Signal</keyword>
<dbReference type="HOGENOM" id="CLU_108835_3_2_6"/>
<sequence length="156" mass="17999">MLTKKDFKMLIRTLLTLLLLSPPASLAEVYRWVDAEGRTHFGDRPPTQAASQEVKVESAPARVDNAARDRQQKMNAFLEQRQQERDQQRAADAKAEKQAAKRAELCTKMRARLKHMDSVSTFYNLNEEGERVFVSESENTRIRERFRKKVNETCSG</sequence>
<accession>R8AW74</accession>
<feature type="chain" id="PRO_5004462318" description="DUF4124 domain-containing protein" evidence="2">
    <location>
        <begin position="28"/>
        <end position="156"/>
    </location>
</feature>
<protein>
    <recommendedName>
        <fullName evidence="3">DUF4124 domain-containing protein</fullName>
    </recommendedName>
</protein>
<evidence type="ECO:0000313" key="5">
    <source>
        <dbReference type="Proteomes" id="UP000016540"/>
    </source>
</evidence>
<feature type="signal peptide" evidence="2">
    <location>
        <begin position="1"/>
        <end position="27"/>
    </location>
</feature>
<dbReference type="Proteomes" id="UP000016540">
    <property type="component" value="Unassembled WGS sequence"/>
</dbReference>
<keyword evidence="5" id="KW-1185">Reference proteome</keyword>
<dbReference type="AlphaFoldDB" id="R8AW74"/>
<reference evidence="4 5" key="1">
    <citation type="journal article" date="2013" name="Genome Announc.">
        <title>Draft Genome Sequence of the Moderately Halophilic Bacterium Marinobacter lipolyticus Strain SM19.</title>
        <authorList>
            <person name="Papke R.T."/>
            <person name="de la Haba R.R."/>
            <person name="Infante-Dominguez C."/>
            <person name="Perez D."/>
            <person name="Sanchez-Porro C."/>
            <person name="Lapierre P."/>
            <person name="Ventosa A."/>
        </authorList>
    </citation>
    <scope>NUCLEOTIDE SEQUENCE [LARGE SCALE GENOMIC DNA]</scope>
    <source>
        <strain evidence="4 5">SM19</strain>
    </source>
</reference>
<organism evidence="4 5">
    <name type="scientific">Marinobacter lipolyticus SM19</name>
    <dbReference type="NCBI Taxonomy" id="1318628"/>
    <lineage>
        <taxon>Bacteria</taxon>
        <taxon>Pseudomonadati</taxon>
        <taxon>Pseudomonadota</taxon>
        <taxon>Gammaproteobacteria</taxon>
        <taxon>Pseudomonadales</taxon>
        <taxon>Marinobacteraceae</taxon>
        <taxon>Marinobacter</taxon>
    </lineage>
</organism>
<feature type="region of interest" description="Disordered" evidence="1">
    <location>
        <begin position="41"/>
        <end position="101"/>
    </location>
</feature>
<dbReference type="PATRIC" id="fig|1318628.3.peg.3602"/>
<proteinExistence type="predicted"/>
<feature type="domain" description="DUF4124" evidence="3">
    <location>
        <begin position="17"/>
        <end position="68"/>
    </location>
</feature>
<dbReference type="Pfam" id="PF13511">
    <property type="entry name" value="DUF4124"/>
    <property type="match status" value="1"/>
</dbReference>